<organism evidence="1 2">
    <name type="scientific">Brassica cretica</name>
    <name type="common">Mustard</name>
    <dbReference type="NCBI Taxonomy" id="69181"/>
    <lineage>
        <taxon>Eukaryota</taxon>
        <taxon>Viridiplantae</taxon>
        <taxon>Streptophyta</taxon>
        <taxon>Embryophyta</taxon>
        <taxon>Tracheophyta</taxon>
        <taxon>Spermatophyta</taxon>
        <taxon>Magnoliopsida</taxon>
        <taxon>eudicotyledons</taxon>
        <taxon>Gunneridae</taxon>
        <taxon>Pentapetalae</taxon>
        <taxon>rosids</taxon>
        <taxon>malvids</taxon>
        <taxon>Brassicales</taxon>
        <taxon>Brassicaceae</taxon>
        <taxon>Brassiceae</taxon>
        <taxon>Brassica</taxon>
    </lineage>
</organism>
<protein>
    <submittedName>
        <fullName evidence="1">Uncharacterized protein</fullName>
    </submittedName>
</protein>
<dbReference type="EMBL" id="QGKX02000004">
    <property type="protein sequence ID" value="KAF3603802.1"/>
    <property type="molecule type" value="Genomic_DNA"/>
</dbReference>
<dbReference type="Proteomes" id="UP000712600">
    <property type="component" value="Unassembled WGS sequence"/>
</dbReference>
<proteinExistence type="predicted"/>
<evidence type="ECO:0000313" key="2">
    <source>
        <dbReference type="Proteomes" id="UP000712600"/>
    </source>
</evidence>
<gene>
    <name evidence="1" type="ORF">F2Q69_00033258</name>
</gene>
<reference evidence="1" key="1">
    <citation type="submission" date="2019-12" db="EMBL/GenBank/DDBJ databases">
        <title>Genome sequencing and annotation of Brassica cretica.</title>
        <authorList>
            <person name="Studholme D.J."/>
            <person name="Sarris P."/>
        </authorList>
    </citation>
    <scope>NUCLEOTIDE SEQUENCE</scope>
    <source>
        <strain evidence="1">PFS-109/04</strain>
        <tissue evidence="1">Leaf</tissue>
    </source>
</reference>
<evidence type="ECO:0000313" key="1">
    <source>
        <dbReference type="EMBL" id="KAF3603802.1"/>
    </source>
</evidence>
<sequence length="100" mass="10526">MSSGLLCLDPTFKGHPNNQLLQCLESQKRQIILGETGNRQIGNMTTAMTSSSSITSVANPLIISGNLIELEGGGGGLQEETAENKPCLADVEVELLGLMP</sequence>
<comment type="caution">
    <text evidence="1">The sequence shown here is derived from an EMBL/GenBank/DDBJ whole genome shotgun (WGS) entry which is preliminary data.</text>
</comment>
<name>A0A8S9SNW3_BRACR</name>
<dbReference type="AlphaFoldDB" id="A0A8S9SNW3"/>
<accession>A0A8S9SNW3</accession>